<feature type="domain" description="Zn(2)-C6 fungal-type" evidence="6">
    <location>
        <begin position="23"/>
        <end position="53"/>
    </location>
</feature>
<dbReference type="AlphaFoldDB" id="A0AAD4KMR8"/>
<evidence type="ECO:0000256" key="3">
    <source>
        <dbReference type="ARBA" id="ARBA00023125"/>
    </source>
</evidence>
<organism evidence="7 8">
    <name type="scientific">Talaromyces proteolyticus</name>
    <dbReference type="NCBI Taxonomy" id="1131652"/>
    <lineage>
        <taxon>Eukaryota</taxon>
        <taxon>Fungi</taxon>
        <taxon>Dikarya</taxon>
        <taxon>Ascomycota</taxon>
        <taxon>Pezizomycotina</taxon>
        <taxon>Eurotiomycetes</taxon>
        <taxon>Eurotiomycetidae</taxon>
        <taxon>Eurotiales</taxon>
        <taxon>Trichocomaceae</taxon>
        <taxon>Talaromyces</taxon>
        <taxon>Talaromyces sect. Bacilispori</taxon>
    </lineage>
</organism>
<keyword evidence="8" id="KW-1185">Reference proteome</keyword>
<accession>A0AAD4KMR8</accession>
<evidence type="ECO:0000259" key="6">
    <source>
        <dbReference type="PROSITE" id="PS50048"/>
    </source>
</evidence>
<protein>
    <recommendedName>
        <fullName evidence="6">Zn(2)-C6 fungal-type domain-containing protein</fullName>
    </recommendedName>
</protein>
<gene>
    <name evidence="7" type="ORF">BGW36DRAFT_429917</name>
</gene>
<dbReference type="Proteomes" id="UP001201262">
    <property type="component" value="Unassembled WGS sequence"/>
</dbReference>
<dbReference type="GO" id="GO:0000976">
    <property type="term" value="F:transcription cis-regulatory region binding"/>
    <property type="evidence" value="ECO:0007669"/>
    <property type="project" value="TreeGrafter"/>
</dbReference>
<evidence type="ECO:0000256" key="4">
    <source>
        <dbReference type="ARBA" id="ARBA00023163"/>
    </source>
</evidence>
<reference evidence="7" key="1">
    <citation type="submission" date="2021-12" db="EMBL/GenBank/DDBJ databases">
        <title>Convergent genome expansion in fungi linked to evolution of root-endophyte symbiosis.</title>
        <authorList>
            <consortium name="DOE Joint Genome Institute"/>
            <person name="Ke Y.-H."/>
            <person name="Bonito G."/>
            <person name="Liao H.-L."/>
            <person name="Looney B."/>
            <person name="Rojas-Flechas A."/>
            <person name="Nash J."/>
            <person name="Hameed K."/>
            <person name="Schadt C."/>
            <person name="Martin F."/>
            <person name="Crous P.W."/>
            <person name="Miettinen O."/>
            <person name="Magnuson J.K."/>
            <person name="Labbe J."/>
            <person name="Jacobson D."/>
            <person name="Doktycz M.J."/>
            <person name="Veneault-Fourrey C."/>
            <person name="Kuo A."/>
            <person name="Mondo S."/>
            <person name="Calhoun S."/>
            <person name="Riley R."/>
            <person name="Ohm R."/>
            <person name="LaButti K."/>
            <person name="Andreopoulos B."/>
            <person name="Pangilinan J."/>
            <person name="Nolan M."/>
            <person name="Tritt A."/>
            <person name="Clum A."/>
            <person name="Lipzen A."/>
            <person name="Daum C."/>
            <person name="Barry K."/>
            <person name="Grigoriev I.V."/>
            <person name="Vilgalys R."/>
        </authorList>
    </citation>
    <scope>NUCLEOTIDE SEQUENCE</scope>
    <source>
        <strain evidence="7">PMI_201</strain>
    </source>
</reference>
<dbReference type="PANTHER" id="PTHR37534">
    <property type="entry name" value="TRANSCRIPTIONAL ACTIVATOR PROTEIN UGA3"/>
    <property type="match status" value="1"/>
</dbReference>
<dbReference type="EMBL" id="JAJTJA010000009">
    <property type="protein sequence ID" value="KAH8693890.1"/>
    <property type="molecule type" value="Genomic_DNA"/>
</dbReference>
<comment type="subcellular location">
    <subcellularLocation>
        <location evidence="1">Nucleus</location>
    </subcellularLocation>
</comment>
<dbReference type="CDD" id="cd00067">
    <property type="entry name" value="GAL4"/>
    <property type="match status" value="1"/>
</dbReference>
<evidence type="ECO:0000256" key="5">
    <source>
        <dbReference type="ARBA" id="ARBA00023242"/>
    </source>
</evidence>
<dbReference type="InterPro" id="IPR001138">
    <property type="entry name" value="Zn2Cys6_DnaBD"/>
</dbReference>
<evidence type="ECO:0000313" key="8">
    <source>
        <dbReference type="Proteomes" id="UP001201262"/>
    </source>
</evidence>
<keyword evidence="4" id="KW-0804">Transcription</keyword>
<dbReference type="SMART" id="SM00066">
    <property type="entry name" value="GAL4"/>
    <property type="match status" value="1"/>
</dbReference>
<keyword evidence="2" id="KW-0805">Transcription regulation</keyword>
<dbReference type="Pfam" id="PF00172">
    <property type="entry name" value="Zn_clus"/>
    <property type="match status" value="1"/>
</dbReference>
<dbReference type="PROSITE" id="PS50048">
    <property type="entry name" value="ZN2_CY6_FUNGAL_2"/>
    <property type="match status" value="1"/>
</dbReference>
<dbReference type="Pfam" id="PF11951">
    <property type="entry name" value="Fungal_trans_2"/>
    <property type="match status" value="1"/>
</dbReference>
<comment type="caution">
    <text evidence="7">The sequence shown here is derived from an EMBL/GenBank/DDBJ whole genome shotgun (WGS) entry which is preliminary data.</text>
</comment>
<dbReference type="PANTHER" id="PTHR37534:SF7">
    <property type="entry name" value="TRANSCRIPTIONAL ACTIVATOR PROTEIN UGA3"/>
    <property type="match status" value="1"/>
</dbReference>
<dbReference type="RefSeq" id="XP_046069560.1">
    <property type="nucleotide sequence ID" value="XM_046220762.1"/>
</dbReference>
<sequence>MNSADGNNSQPQRRRRGTRSVGGCLTCRRRRVKCSSRILPCDNCQRLKLSCSSSFHWNFKTWQPDSKYAMQSPSGSVNQLANDTELHPYLLPISHDPGSSACQGTGLQSNMCIDASNAADSDFNPNHDNIAANDLLMIPDINTESNMTSLPSLTPVARDNADEDVNQILELDAPSIQYPGSSLWAMPSLVTDDSALLDDQAAKMPWLLTVKQSAWNPYQFMLDTTRRNANSPLKHSILGWCSAYISCQSKSQLSFLGTFYYLSAADSLGPIIENLSTNNIAKSASIAESLYMLFSTAYFLNSCDLMLSDFRSYYERTDLIRVAVKENWAKIKENLGTLESRLLIWLAHFDLRYSLFSSRRSPDNLFNILVGLGAFPFLRSYPEGHSYLSPCFGNKYPRKELEEDLVQEPCHAMCDQIFAIMGRINAFASWNEEHQQYFEWDNTLKELRTAKIEVLQAQIAKIRAECALLMREQQDSKAIDRSLFHFLTVETLHKSATIMLNRVVEPDVRTDPESQEAATQIILITQRFRKLNYLQFPRSSHTWPLPIFIAGIEITDVIYQDWIITFLTELEPLGTHIRKTRDLLERITLEQEKKGKRVDVQYVMHNFDSVYI</sequence>
<dbReference type="PROSITE" id="PS00463">
    <property type="entry name" value="ZN2_CY6_FUNGAL_1"/>
    <property type="match status" value="1"/>
</dbReference>
<keyword evidence="5" id="KW-0539">Nucleus</keyword>
<dbReference type="GO" id="GO:0045944">
    <property type="term" value="P:positive regulation of transcription by RNA polymerase II"/>
    <property type="evidence" value="ECO:0007669"/>
    <property type="project" value="TreeGrafter"/>
</dbReference>
<evidence type="ECO:0000256" key="1">
    <source>
        <dbReference type="ARBA" id="ARBA00004123"/>
    </source>
</evidence>
<dbReference type="GO" id="GO:0008270">
    <property type="term" value="F:zinc ion binding"/>
    <property type="evidence" value="ECO:0007669"/>
    <property type="project" value="InterPro"/>
</dbReference>
<keyword evidence="3" id="KW-0238">DNA-binding</keyword>
<dbReference type="InterPro" id="IPR021858">
    <property type="entry name" value="Fun_TF"/>
</dbReference>
<dbReference type="InterPro" id="IPR036864">
    <property type="entry name" value="Zn2-C6_fun-type_DNA-bd_sf"/>
</dbReference>
<evidence type="ECO:0000256" key="2">
    <source>
        <dbReference type="ARBA" id="ARBA00023015"/>
    </source>
</evidence>
<name>A0AAD4KMR8_9EURO</name>
<dbReference type="GO" id="GO:0005634">
    <property type="term" value="C:nucleus"/>
    <property type="evidence" value="ECO:0007669"/>
    <property type="project" value="UniProtKB-SubCell"/>
</dbReference>
<proteinExistence type="predicted"/>
<dbReference type="Gene3D" id="4.10.240.10">
    <property type="entry name" value="Zn(2)-C6 fungal-type DNA-binding domain"/>
    <property type="match status" value="1"/>
</dbReference>
<dbReference type="GO" id="GO:0000981">
    <property type="term" value="F:DNA-binding transcription factor activity, RNA polymerase II-specific"/>
    <property type="evidence" value="ECO:0007669"/>
    <property type="project" value="InterPro"/>
</dbReference>
<dbReference type="GeneID" id="70251049"/>
<evidence type="ECO:0000313" key="7">
    <source>
        <dbReference type="EMBL" id="KAH8693890.1"/>
    </source>
</evidence>
<dbReference type="SUPFAM" id="SSF57701">
    <property type="entry name" value="Zn2/Cys6 DNA-binding domain"/>
    <property type="match status" value="1"/>
</dbReference>